<comment type="caution">
    <text evidence="10">The sequence shown here is derived from an EMBL/GenBank/DDBJ whole genome shotgun (WGS) entry which is preliminary data.</text>
</comment>
<evidence type="ECO:0000256" key="3">
    <source>
        <dbReference type="ARBA" id="ARBA00022475"/>
    </source>
</evidence>
<evidence type="ECO:0000256" key="6">
    <source>
        <dbReference type="ARBA" id="ARBA00022989"/>
    </source>
</evidence>
<dbReference type="Pfam" id="PF00482">
    <property type="entry name" value="T2SSF"/>
    <property type="match status" value="2"/>
</dbReference>
<evidence type="ECO:0000256" key="7">
    <source>
        <dbReference type="ARBA" id="ARBA00023136"/>
    </source>
</evidence>
<organism evidence="10 11">
    <name type="scientific">Pseudoxanthomonas kaohsiungensis</name>
    <dbReference type="NCBI Taxonomy" id="283923"/>
    <lineage>
        <taxon>Bacteria</taxon>
        <taxon>Pseudomonadati</taxon>
        <taxon>Pseudomonadota</taxon>
        <taxon>Gammaproteobacteria</taxon>
        <taxon>Lysobacterales</taxon>
        <taxon>Lysobacteraceae</taxon>
        <taxon>Pseudoxanthomonas</taxon>
    </lineage>
</organism>
<feature type="domain" description="Type II secretion system protein GspF" evidence="9">
    <location>
        <begin position="289"/>
        <end position="411"/>
    </location>
</feature>
<protein>
    <submittedName>
        <fullName evidence="10">Type II secretion system F family protein</fullName>
    </submittedName>
</protein>
<feature type="transmembrane region" description="Helical" evidence="8">
    <location>
        <begin position="237"/>
        <end position="257"/>
    </location>
</feature>
<dbReference type="Proteomes" id="UP001597033">
    <property type="component" value="Unassembled WGS sequence"/>
</dbReference>
<accession>A0ABW3LS66</accession>
<dbReference type="PANTHER" id="PTHR30012">
    <property type="entry name" value="GENERAL SECRETION PATHWAY PROTEIN"/>
    <property type="match status" value="1"/>
</dbReference>
<feature type="domain" description="Type II secretion system protein GspF" evidence="9">
    <location>
        <begin position="85"/>
        <end position="208"/>
    </location>
</feature>
<proteinExistence type="inferred from homology"/>
<sequence>MSATRSAVKKTVPVERSTSQLVPFIWEGTDKRGVKMKGEQPSKNANLLKAELRRQGITPTVVKPKPKPLFGAAGKVITPKDIAFFSRQMATMMKSGVPIVSSLEIIGDGQKNPRMKAMVNQIRTDIEGGSSMYEAISKHPVQFDELFRNLVRAGEGAGVLETVLDTIASYKENVEALKGKIKKALFYPIMTIAVAIIVSAILLIFVVPQFEATFQNFGADLPAFTQIIVNASRFAVAYWWMILIVVVGAFFAFFFFYKRSPGFQHFLDKVILKIPVIGEIMHNSAIARFSRTTAVTFKAGVPLVEALESVAGATGNTVYEKAVYRIRDDVAVGYPVNLAMKQTHLFPHMVIQMTAIGEEAGALDTMLFKVAEYYEQEVNNAVDALASLIEPMIMVVIGILVGGMVIGMYLPIFKLAATV</sequence>
<name>A0ABW3LS66_9GAMM</name>
<evidence type="ECO:0000256" key="8">
    <source>
        <dbReference type="SAM" id="Phobius"/>
    </source>
</evidence>
<reference evidence="11" key="1">
    <citation type="journal article" date="2019" name="Int. J. Syst. Evol. Microbiol.">
        <title>The Global Catalogue of Microorganisms (GCM) 10K type strain sequencing project: providing services to taxonomists for standard genome sequencing and annotation.</title>
        <authorList>
            <consortium name="The Broad Institute Genomics Platform"/>
            <consortium name="The Broad Institute Genome Sequencing Center for Infectious Disease"/>
            <person name="Wu L."/>
            <person name="Ma J."/>
        </authorList>
    </citation>
    <scope>NUCLEOTIDE SEQUENCE [LARGE SCALE GENOMIC DNA]</scope>
    <source>
        <strain evidence="11">CCUG 55854</strain>
    </source>
</reference>
<evidence type="ECO:0000256" key="2">
    <source>
        <dbReference type="ARBA" id="ARBA00005745"/>
    </source>
</evidence>
<dbReference type="RefSeq" id="WP_162376188.1">
    <property type="nucleotide sequence ID" value="NZ_JBHTKN010000001.1"/>
</dbReference>
<gene>
    <name evidence="10" type="ORF">ACFQ2N_01215</name>
</gene>
<dbReference type="InterPro" id="IPR042094">
    <property type="entry name" value="T2SS_GspF_sf"/>
</dbReference>
<dbReference type="InterPro" id="IPR018076">
    <property type="entry name" value="T2SS_GspF_dom"/>
</dbReference>
<keyword evidence="7 8" id="KW-0472">Membrane</keyword>
<keyword evidence="5 8" id="KW-0812">Transmembrane</keyword>
<feature type="transmembrane region" description="Helical" evidence="8">
    <location>
        <begin position="393"/>
        <end position="413"/>
    </location>
</feature>
<keyword evidence="3" id="KW-1003">Cell membrane</keyword>
<dbReference type="EMBL" id="JBHTKN010000001">
    <property type="protein sequence ID" value="MFD1040968.1"/>
    <property type="molecule type" value="Genomic_DNA"/>
</dbReference>
<keyword evidence="6 8" id="KW-1133">Transmembrane helix</keyword>
<evidence type="ECO:0000256" key="4">
    <source>
        <dbReference type="ARBA" id="ARBA00022519"/>
    </source>
</evidence>
<evidence type="ECO:0000313" key="10">
    <source>
        <dbReference type="EMBL" id="MFD1040968.1"/>
    </source>
</evidence>
<dbReference type="InterPro" id="IPR003004">
    <property type="entry name" value="GspF/PilC"/>
</dbReference>
<feature type="transmembrane region" description="Helical" evidence="8">
    <location>
        <begin position="185"/>
        <end position="207"/>
    </location>
</feature>
<evidence type="ECO:0000313" key="11">
    <source>
        <dbReference type="Proteomes" id="UP001597033"/>
    </source>
</evidence>
<evidence type="ECO:0000259" key="9">
    <source>
        <dbReference type="Pfam" id="PF00482"/>
    </source>
</evidence>
<evidence type="ECO:0000256" key="5">
    <source>
        <dbReference type="ARBA" id="ARBA00022692"/>
    </source>
</evidence>
<dbReference type="PANTHER" id="PTHR30012:SF7">
    <property type="entry name" value="PROTEIN TRANSPORT PROTEIN HOFC HOMOLOG"/>
    <property type="match status" value="1"/>
</dbReference>
<dbReference type="Gene3D" id="1.20.81.30">
    <property type="entry name" value="Type II secretion system (T2SS), domain F"/>
    <property type="match status" value="2"/>
</dbReference>
<keyword evidence="4" id="KW-0997">Cell inner membrane</keyword>
<comment type="similarity">
    <text evidence="2">Belongs to the GSP F family.</text>
</comment>
<evidence type="ECO:0000256" key="1">
    <source>
        <dbReference type="ARBA" id="ARBA00004429"/>
    </source>
</evidence>
<keyword evidence="11" id="KW-1185">Reference proteome</keyword>
<comment type="subcellular location">
    <subcellularLocation>
        <location evidence="1">Cell inner membrane</location>
        <topology evidence="1">Multi-pass membrane protein</topology>
    </subcellularLocation>
</comment>
<dbReference type="PRINTS" id="PR00812">
    <property type="entry name" value="BCTERIALGSPF"/>
</dbReference>